<evidence type="ECO:0000313" key="4">
    <source>
        <dbReference type="Proteomes" id="UP000305929"/>
    </source>
</evidence>
<protein>
    <submittedName>
        <fullName evidence="3">Uncharacterized protein</fullName>
    </submittedName>
</protein>
<keyword evidence="2" id="KW-1133">Transmembrane helix</keyword>
<sequence length="118" mass="12205">MNIRWGGSVWELMLVKRAVGTALSNSASGGYSTLLRDGARNLVGHADLLNGRRAVAGLVAVSAVAGGALTVATMRVTPHLKTKFRPAAQDTAEGAAEATSDTPVEEPEALQGPRLRAV</sequence>
<dbReference type="AlphaFoldDB" id="A0A4U5WPQ1"/>
<keyword evidence="2" id="KW-0472">Membrane</keyword>
<feature type="transmembrane region" description="Helical" evidence="2">
    <location>
        <begin position="54"/>
        <end position="76"/>
    </location>
</feature>
<gene>
    <name evidence="3" type="ORF">E4U91_28625</name>
</gene>
<feature type="region of interest" description="Disordered" evidence="1">
    <location>
        <begin position="84"/>
        <end position="118"/>
    </location>
</feature>
<feature type="compositionally biased region" description="Low complexity" evidence="1">
    <location>
        <begin position="87"/>
        <end position="99"/>
    </location>
</feature>
<evidence type="ECO:0000256" key="1">
    <source>
        <dbReference type="SAM" id="MobiDB-lite"/>
    </source>
</evidence>
<comment type="caution">
    <text evidence="3">The sequence shown here is derived from an EMBL/GenBank/DDBJ whole genome shotgun (WGS) entry which is preliminary data.</text>
</comment>
<evidence type="ECO:0000256" key="2">
    <source>
        <dbReference type="SAM" id="Phobius"/>
    </source>
</evidence>
<proteinExistence type="predicted"/>
<dbReference type="RefSeq" id="WP_137309488.1">
    <property type="nucleotide sequence ID" value="NZ_SZNQ01000001.1"/>
</dbReference>
<dbReference type="EMBL" id="SZNQ01000001">
    <property type="protein sequence ID" value="TKT03642.1"/>
    <property type="molecule type" value="Genomic_DNA"/>
</dbReference>
<organism evidence="3 4">
    <name type="scientific">Streptomyces lasalocidi</name>
    <name type="common">Streptomyces lasaliensis</name>
    <dbReference type="NCBI Taxonomy" id="324833"/>
    <lineage>
        <taxon>Bacteria</taxon>
        <taxon>Bacillati</taxon>
        <taxon>Actinomycetota</taxon>
        <taxon>Actinomycetes</taxon>
        <taxon>Kitasatosporales</taxon>
        <taxon>Streptomycetaceae</taxon>
        <taxon>Streptomyces</taxon>
    </lineage>
</organism>
<dbReference type="Proteomes" id="UP000305929">
    <property type="component" value="Unassembled WGS sequence"/>
</dbReference>
<name>A0A4U5WPQ1_STRLS</name>
<dbReference type="OrthoDB" id="4217142at2"/>
<keyword evidence="2" id="KW-0812">Transmembrane</keyword>
<accession>A0A4U5WPQ1</accession>
<evidence type="ECO:0000313" key="3">
    <source>
        <dbReference type="EMBL" id="TKT03642.1"/>
    </source>
</evidence>
<keyword evidence="4" id="KW-1185">Reference proteome</keyword>
<reference evidence="3 4" key="1">
    <citation type="submission" date="2019-04" db="EMBL/GenBank/DDBJ databases">
        <title>Streptomyces lasaliensis sp. nov., an Actinomycete isolated from soil which produces the polyether antibiotic lasalocid.</title>
        <authorList>
            <person name="Erwin G."/>
            <person name="Haber C."/>
        </authorList>
    </citation>
    <scope>NUCLEOTIDE SEQUENCE [LARGE SCALE GENOMIC DNA]</scope>
    <source>
        <strain evidence="3 4">X-537</strain>
    </source>
</reference>